<protein>
    <submittedName>
        <fullName evidence="2">Uncharacterized protein</fullName>
    </submittedName>
</protein>
<keyword evidence="1" id="KW-1133">Transmembrane helix</keyword>
<keyword evidence="3" id="KW-1185">Reference proteome</keyword>
<sequence length="194" mass="21079">MRQTNKLLVIYNIGITLLCGFLVLTGFNRPNEDEITVKRINIVNEDGTPAIILANQERVPDPVLEGQSYKRAIKAGGIVLYDPQGNEHGGMAVMENETAAFNAMVLDYSTVDAIGMFSREDSTGYQAFLTVNDKGKGIGQGTNRLQLGTSNGTTALVINGTDGKPRVKLEVTDRNEVSFSVLDENGNTIKQLLE</sequence>
<reference evidence="3" key="1">
    <citation type="journal article" date="2019" name="Int. J. Syst. Evol. Microbiol.">
        <title>The Global Catalogue of Microorganisms (GCM) 10K type strain sequencing project: providing services to taxonomists for standard genome sequencing and annotation.</title>
        <authorList>
            <consortium name="The Broad Institute Genomics Platform"/>
            <consortium name="The Broad Institute Genome Sequencing Center for Infectious Disease"/>
            <person name="Wu L."/>
            <person name="Ma J."/>
        </authorList>
    </citation>
    <scope>NUCLEOTIDE SEQUENCE [LARGE SCALE GENOMIC DNA]</scope>
    <source>
        <strain evidence="3">KCTC 52416</strain>
    </source>
</reference>
<keyword evidence="1" id="KW-0472">Membrane</keyword>
<feature type="transmembrane region" description="Helical" evidence="1">
    <location>
        <begin position="7"/>
        <end position="27"/>
    </location>
</feature>
<evidence type="ECO:0000313" key="2">
    <source>
        <dbReference type="EMBL" id="MFC3198204.1"/>
    </source>
</evidence>
<organism evidence="2 3">
    <name type="scientific">Parapedobacter deserti</name>
    <dbReference type="NCBI Taxonomy" id="1912957"/>
    <lineage>
        <taxon>Bacteria</taxon>
        <taxon>Pseudomonadati</taxon>
        <taxon>Bacteroidota</taxon>
        <taxon>Sphingobacteriia</taxon>
        <taxon>Sphingobacteriales</taxon>
        <taxon>Sphingobacteriaceae</taxon>
        <taxon>Parapedobacter</taxon>
    </lineage>
</organism>
<dbReference type="RefSeq" id="WP_379022636.1">
    <property type="nucleotide sequence ID" value="NZ_JBHRTA010000035.1"/>
</dbReference>
<gene>
    <name evidence="2" type="ORF">ACFOET_11335</name>
</gene>
<evidence type="ECO:0000256" key="1">
    <source>
        <dbReference type="SAM" id="Phobius"/>
    </source>
</evidence>
<accession>A0ABV7JJP0</accession>
<dbReference type="Proteomes" id="UP001595526">
    <property type="component" value="Unassembled WGS sequence"/>
</dbReference>
<name>A0ABV7JJP0_9SPHI</name>
<comment type="caution">
    <text evidence="2">The sequence shown here is derived from an EMBL/GenBank/DDBJ whole genome shotgun (WGS) entry which is preliminary data.</text>
</comment>
<evidence type="ECO:0000313" key="3">
    <source>
        <dbReference type="Proteomes" id="UP001595526"/>
    </source>
</evidence>
<dbReference type="EMBL" id="JBHRTA010000035">
    <property type="protein sequence ID" value="MFC3198204.1"/>
    <property type="molecule type" value="Genomic_DNA"/>
</dbReference>
<proteinExistence type="predicted"/>
<keyword evidence="1" id="KW-0812">Transmembrane</keyword>